<evidence type="ECO:0000313" key="3">
    <source>
        <dbReference type="Proteomes" id="UP001595821"/>
    </source>
</evidence>
<feature type="transmembrane region" description="Helical" evidence="1">
    <location>
        <begin position="105"/>
        <end position="125"/>
    </location>
</feature>
<keyword evidence="1" id="KW-0472">Membrane</keyword>
<gene>
    <name evidence="2" type="ORF">ACFOZ7_09530</name>
</gene>
<sequence>MTLLQAQQKTLASYLANGESAITASTEGSVTYLLTDRRFITYREDDDRTISVTSQFLDNLGGVRIRKEEGNNFNTDSLAVGLISLLTGVVTLALQGLMPGGLSEMFLLIGVAGVLIGVIALVYVFDTEDDQISIQLRTPEGEVVESLQLNEDSMEFAEAVSKAASNTHTPDEEHVKTVSA</sequence>
<dbReference type="EMBL" id="JBHSDJ010000029">
    <property type="protein sequence ID" value="MFC4247234.1"/>
    <property type="molecule type" value="Genomic_DNA"/>
</dbReference>
<dbReference type="RefSeq" id="WP_377070970.1">
    <property type="nucleotide sequence ID" value="NZ_JBHSDJ010000029.1"/>
</dbReference>
<evidence type="ECO:0000256" key="1">
    <source>
        <dbReference type="SAM" id="Phobius"/>
    </source>
</evidence>
<dbReference type="Proteomes" id="UP001595821">
    <property type="component" value="Unassembled WGS sequence"/>
</dbReference>
<organism evidence="2 3">
    <name type="scientific">Natribaculum luteum</name>
    <dbReference type="NCBI Taxonomy" id="1586232"/>
    <lineage>
        <taxon>Archaea</taxon>
        <taxon>Methanobacteriati</taxon>
        <taxon>Methanobacteriota</taxon>
        <taxon>Stenosarchaea group</taxon>
        <taxon>Halobacteria</taxon>
        <taxon>Halobacteriales</taxon>
        <taxon>Natrialbaceae</taxon>
        <taxon>Natribaculum</taxon>
    </lineage>
</organism>
<protein>
    <submittedName>
        <fullName evidence="2">Uncharacterized protein</fullName>
    </submittedName>
</protein>
<name>A0ABD5NYR6_9EURY</name>
<keyword evidence="1" id="KW-1133">Transmembrane helix</keyword>
<reference evidence="2 3" key="1">
    <citation type="journal article" date="2014" name="Int. J. Syst. Evol. Microbiol.">
        <title>Complete genome sequence of Corynebacterium casei LMG S-19264T (=DSM 44701T), isolated from a smear-ripened cheese.</title>
        <authorList>
            <consortium name="US DOE Joint Genome Institute (JGI-PGF)"/>
            <person name="Walter F."/>
            <person name="Albersmeier A."/>
            <person name="Kalinowski J."/>
            <person name="Ruckert C."/>
        </authorList>
    </citation>
    <scope>NUCLEOTIDE SEQUENCE [LARGE SCALE GENOMIC DNA]</scope>
    <source>
        <strain evidence="2 3">IBRC-M 10912</strain>
    </source>
</reference>
<feature type="transmembrane region" description="Helical" evidence="1">
    <location>
        <begin position="78"/>
        <end position="98"/>
    </location>
</feature>
<keyword evidence="1" id="KW-0812">Transmembrane</keyword>
<proteinExistence type="predicted"/>
<comment type="caution">
    <text evidence="2">The sequence shown here is derived from an EMBL/GenBank/DDBJ whole genome shotgun (WGS) entry which is preliminary data.</text>
</comment>
<evidence type="ECO:0000313" key="2">
    <source>
        <dbReference type="EMBL" id="MFC4247234.1"/>
    </source>
</evidence>
<accession>A0ABD5NYR6</accession>
<dbReference type="AlphaFoldDB" id="A0ABD5NYR6"/>